<comment type="subcellular location">
    <subcellularLocation>
        <location evidence="1">Cell membrane</location>
        <topology evidence="1">Multi-pass membrane protein</topology>
    </subcellularLocation>
</comment>
<evidence type="ECO:0000256" key="1">
    <source>
        <dbReference type="ARBA" id="ARBA00004651"/>
    </source>
</evidence>
<evidence type="ECO:0000256" key="5">
    <source>
        <dbReference type="ARBA" id="ARBA00023136"/>
    </source>
</evidence>
<dbReference type="GO" id="GO:0008324">
    <property type="term" value="F:monoatomic cation transmembrane transporter activity"/>
    <property type="evidence" value="ECO:0007669"/>
    <property type="project" value="InterPro"/>
</dbReference>
<feature type="transmembrane region" description="Helical" evidence="6">
    <location>
        <begin position="66"/>
        <end position="86"/>
    </location>
</feature>
<evidence type="ECO:0000256" key="2">
    <source>
        <dbReference type="ARBA" id="ARBA00022475"/>
    </source>
</evidence>
<evidence type="ECO:0000313" key="8">
    <source>
        <dbReference type="Proteomes" id="UP000243338"/>
    </source>
</evidence>
<name>A0A1I0BIF5_9EURY</name>
<dbReference type="RefSeq" id="WP_091690628.1">
    <property type="nucleotide sequence ID" value="NZ_CAAGSJ010000010.1"/>
</dbReference>
<keyword evidence="4 6" id="KW-1133">Transmembrane helix</keyword>
<sequence length="164" mass="18464">MKRYLIYSIALGLIWCFVHGTITPTNFLVGLVLGPFVIYPFRELYDFTRKKTYINTVRKIPHQLKFLSVLLIEIIKANIMVAKIVLSPKMDIKPGIVAVPIRTVTDTGITAIANTITLTPGTLTLDVSDDRKVLYVHAIDASDPQGVRDSIRDDLEKYVLEAFE</sequence>
<feature type="transmembrane region" description="Helical" evidence="6">
    <location>
        <begin position="5"/>
        <end position="22"/>
    </location>
</feature>
<protein>
    <submittedName>
        <fullName evidence="7">Multisubunit sodium/proton antiporter, MrpE subunit</fullName>
    </submittedName>
</protein>
<dbReference type="Proteomes" id="UP000243338">
    <property type="component" value="Unassembled WGS sequence"/>
</dbReference>
<dbReference type="AlphaFoldDB" id="A0A1I0BIF5"/>
<organism evidence="7 8">
    <name type="scientific">Methanococcoides vulcani</name>
    <dbReference type="NCBI Taxonomy" id="1353158"/>
    <lineage>
        <taxon>Archaea</taxon>
        <taxon>Methanobacteriati</taxon>
        <taxon>Methanobacteriota</taxon>
        <taxon>Stenosarchaea group</taxon>
        <taxon>Methanomicrobia</taxon>
        <taxon>Methanosarcinales</taxon>
        <taxon>Methanosarcinaceae</taxon>
        <taxon>Methanococcoides</taxon>
    </lineage>
</organism>
<dbReference type="GO" id="GO:0005886">
    <property type="term" value="C:plasma membrane"/>
    <property type="evidence" value="ECO:0007669"/>
    <property type="project" value="UniProtKB-SubCell"/>
</dbReference>
<evidence type="ECO:0000313" key="7">
    <source>
        <dbReference type="EMBL" id="SET06763.1"/>
    </source>
</evidence>
<dbReference type="PANTHER" id="PTHR34584">
    <property type="entry name" value="NA(+)/H(+) ANTIPORTER SUBUNIT E1"/>
    <property type="match status" value="1"/>
</dbReference>
<evidence type="ECO:0000256" key="3">
    <source>
        <dbReference type="ARBA" id="ARBA00022692"/>
    </source>
</evidence>
<proteinExistence type="predicted"/>
<dbReference type="PANTHER" id="PTHR34584:SF1">
    <property type="entry name" value="NA(+)_H(+) ANTIPORTER SUBUNIT E1"/>
    <property type="match status" value="1"/>
</dbReference>
<feature type="transmembrane region" description="Helical" evidence="6">
    <location>
        <begin position="28"/>
        <end position="45"/>
    </location>
</feature>
<evidence type="ECO:0000256" key="4">
    <source>
        <dbReference type="ARBA" id="ARBA00022989"/>
    </source>
</evidence>
<keyword evidence="2" id="KW-1003">Cell membrane</keyword>
<dbReference type="EMBL" id="FOHQ01000007">
    <property type="protein sequence ID" value="SET06763.1"/>
    <property type="molecule type" value="Genomic_DNA"/>
</dbReference>
<accession>A0A1I0BIF5</accession>
<keyword evidence="5 6" id="KW-0472">Membrane</keyword>
<keyword evidence="8" id="KW-1185">Reference proteome</keyword>
<dbReference type="InterPro" id="IPR002758">
    <property type="entry name" value="Cation_antiport_E"/>
</dbReference>
<gene>
    <name evidence="7" type="ORF">SAMN04488587_2206</name>
</gene>
<keyword evidence="3 6" id="KW-0812">Transmembrane</keyword>
<evidence type="ECO:0000256" key="6">
    <source>
        <dbReference type="SAM" id="Phobius"/>
    </source>
</evidence>
<dbReference type="Pfam" id="PF01899">
    <property type="entry name" value="MNHE"/>
    <property type="match status" value="1"/>
</dbReference>
<reference evidence="8" key="1">
    <citation type="submission" date="2016-10" db="EMBL/GenBank/DDBJ databases">
        <authorList>
            <person name="Varghese N."/>
            <person name="Submissions S."/>
        </authorList>
    </citation>
    <scope>NUCLEOTIDE SEQUENCE [LARGE SCALE GENOMIC DNA]</scope>
    <source>
        <strain evidence="8">SLH 33</strain>
    </source>
</reference>
<dbReference type="STRING" id="1353158.SAMN04488587_2206"/>
<dbReference type="OrthoDB" id="85180at2157"/>
<dbReference type="PIRSF" id="PIRSF019239">
    <property type="entry name" value="MrpE"/>
    <property type="match status" value="1"/>
</dbReference>